<evidence type="ECO:0000313" key="2">
    <source>
        <dbReference type="Proteomes" id="UP001054837"/>
    </source>
</evidence>
<evidence type="ECO:0000313" key="1">
    <source>
        <dbReference type="EMBL" id="GIY25361.1"/>
    </source>
</evidence>
<gene>
    <name evidence="1" type="ORF">CDAR_61051</name>
</gene>
<accession>A0AAV4RYB4</accession>
<sequence>MKGHSSFLFQHVTRAFLTCETGIGIGGREKKHGVVVGEVQGSSEDVVRVKTTEWIENKRKREFDLSFLLFDVRFFVRLEQFFMYGSKFCAIFLSYGCDKVEPVRKG</sequence>
<comment type="caution">
    <text evidence="1">The sequence shown here is derived from an EMBL/GenBank/DDBJ whole genome shotgun (WGS) entry which is preliminary data.</text>
</comment>
<name>A0AAV4RYB4_9ARAC</name>
<proteinExistence type="predicted"/>
<dbReference type="EMBL" id="BPLQ01006798">
    <property type="protein sequence ID" value="GIY25361.1"/>
    <property type="molecule type" value="Genomic_DNA"/>
</dbReference>
<reference evidence="1 2" key="1">
    <citation type="submission" date="2021-06" db="EMBL/GenBank/DDBJ databases">
        <title>Caerostris darwini draft genome.</title>
        <authorList>
            <person name="Kono N."/>
            <person name="Arakawa K."/>
        </authorList>
    </citation>
    <scope>NUCLEOTIDE SEQUENCE [LARGE SCALE GENOMIC DNA]</scope>
</reference>
<keyword evidence="2" id="KW-1185">Reference proteome</keyword>
<organism evidence="1 2">
    <name type="scientific">Caerostris darwini</name>
    <dbReference type="NCBI Taxonomy" id="1538125"/>
    <lineage>
        <taxon>Eukaryota</taxon>
        <taxon>Metazoa</taxon>
        <taxon>Ecdysozoa</taxon>
        <taxon>Arthropoda</taxon>
        <taxon>Chelicerata</taxon>
        <taxon>Arachnida</taxon>
        <taxon>Araneae</taxon>
        <taxon>Araneomorphae</taxon>
        <taxon>Entelegynae</taxon>
        <taxon>Araneoidea</taxon>
        <taxon>Araneidae</taxon>
        <taxon>Caerostris</taxon>
    </lineage>
</organism>
<dbReference type="AlphaFoldDB" id="A0AAV4RYB4"/>
<protein>
    <submittedName>
        <fullName evidence="1">Uncharacterized protein</fullName>
    </submittedName>
</protein>
<dbReference type="Proteomes" id="UP001054837">
    <property type="component" value="Unassembled WGS sequence"/>
</dbReference>